<reference evidence="7" key="1">
    <citation type="submission" date="2022-12" db="EMBL/GenBank/DDBJ databases">
        <authorList>
            <person name="Petersen C."/>
        </authorList>
    </citation>
    <scope>NUCLEOTIDE SEQUENCE</scope>
    <source>
        <strain evidence="7">IBT 15544</strain>
    </source>
</reference>
<dbReference type="InterPro" id="IPR007219">
    <property type="entry name" value="XnlR_reg_dom"/>
</dbReference>
<organism evidence="7 8">
    <name type="scientific">Penicillium cinerascens</name>
    <dbReference type="NCBI Taxonomy" id="70096"/>
    <lineage>
        <taxon>Eukaryota</taxon>
        <taxon>Fungi</taxon>
        <taxon>Dikarya</taxon>
        <taxon>Ascomycota</taxon>
        <taxon>Pezizomycotina</taxon>
        <taxon>Eurotiomycetes</taxon>
        <taxon>Eurotiomycetidae</taxon>
        <taxon>Eurotiales</taxon>
        <taxon>Aspergillaceae</taxon>
        <taxon>Penicillium</taxon>
    </lineage>
</organism>
<evidence type="ECO:0000256" key="3">
    <source>
        <dbReference type="ARBA" id="ARBA00023015"/>
    </source>
</evidence>
<dbReference type="Proteomes" id="UP001150904">
    <property type="component" value="Unassembled WGS sequence"/>
</dbReference>
<dbReference type="SMART" id="SM00906">
    <property type="entry name" value="Fungal_trans"/>
    <property type="match status" value="1"/>
</dbReference>
<evidence type="ECO:0000313" key="7">
    <source>
        <dbReference type="EMBL" id="KAJ5190994.1"/>
    </source>
</evidence>
<dbReference type="PANTHER" id="PTHR47338:SF4">
    <property type="entry name" value="ZN(II)2CYS6 TRANSCRIPTION FACTOR (EUROFUNG)"/>
    <property type="match status" value="1"/>
</dbReference>
<keyword evidence="5" id="KW-0539">Nucleus</keyword>
<dbReference type="CDD" id="cd12148">
    <property type="entry name" value="fungal_TF_MHR"/>
    <property type="match status" value="1"/>
</dbReference>
<sequence>MAIHNRVPSSPTPDKIFLEACDIYFRHCHNKPYGFFNAELFHHKATRNQVPLYLRLALIATATRYSSRSQWKERKQSTIDDYARCAWELITTSPDALGENDDVSVIQALALLAVIDATAGRRRSAWVKIGMAVRISQDLQMMLEPSTCLSEIEREERRNLFWSLYLLDRFVCCSFQRPPAIKDSDCLLNLPTYHGPGKRAASITLSGLLDDKVRNMTFRPGMFGISIALAAALGRTVKCMMNKDSNAEEPWHPGSEYGSIYSDLEFLKELAVKNSPVIAEPGRSRSPSEMPDGDREQIAHMVLSHTLYHLSHCILSHPFLLGMKLQSLSGSDRPSAWLEETRRTSLIHAGSLVTVLVEAKAAGYMPVPSVYSYCILVASTIHALHLHSSDVSISRSSAEYLKTSLYYLGEISELWENAQMMANALKAFAFQCARYSDILLHNNPRIEELTETEMTILRSVVDYWTMMDPQNPVFDLMPSDPDNFSDVLDKTHGYLTPSSPSLADEMTLGVSMPDLIVHKGSHSANVDPDILVRFPLSAMSPIASDDGKSPGWDWDTELNSMHE</sequence>
<gene>
    <name evidence="7" type="ORF">N7498_009979</name>
</gene>
<reference evidence="7" key="2">
    <citation type="journal article" date="2023" name="IMA Fungus">
        <title>Comparative genomic study of the Penicillium genus elucidates a diverse pangenome and 15 lateral gene transfer events.</title>
        <authorList>
            <person name="Petersen C."/>
            <person name="Sorensen T."/>
            <person name="Nielsen M.R."/>
            <person name="Sondergaard T.E."/>
            <person name="Sorensen J.L."/>
            <person name="Fitzpatrick D.A."/>
            <person name="Frisvad J.C."/>
            <person name="Nielsen K.L."/>
        </authorList>
    </citation>
    <scope>NUCLEOTIDE SEQUENCE</scope>
    <source>
        <strain evidence="7">IBT 15544</strain>
    </source>
</reference>
<evidence type="ECO:0000259" key="6">
    <source>
        <dbReference type="SMART" id="SM00906"/>
    </source>
</evidence>
<dbReference type="GO" id="GO:0003677">
    <property type="term" value="F:DNA binding"/>
    <property type="evidence" value="ECO:0007669"/>
    <property type="project" value="InterPro"/>
</dbReference>
<dbReference type="RefSeq" id="XP_058303934.1">
    <property type="nucleotide sequence ID" value="XM_058457035.1"/>
</dbReference>
<dbReference type="Pfam" id="PF04082">
    <property type="entry name" value="Fungal_trans"/>
    <property type="match status" value="1"/>
</dbReference>
<keyword evidence="4" id="KW-0804">Transcription</keyword>
<dbReference type="AlphaFoldDB" id="A0A9W9J5N1"/>
<dbReference type="GO" id="GO:0008270">
    <property type="term" value="F:zinc ion binding"/>
    <property type="evidence" value="ECO:0007669"/>
    <property type="project" value="InterPro"/>
</dbReference>
<protein>
    <recommendedName>
        <fullName evidence="6">Xylanolytic transcriptional activator regulatory domain-containing protein</fullName>
    </recommendedName>
</protein>
<dbReference type="EMBL" id="JAPQKR010000016">
    <property type="protein sequence ID" value="KAJ5190994.1"/>
    <property type="molecule type" value="Genomic_DNA"/>
</dbReference>
<evidence type="ECO:0000256" key="1">
    <source>
        <dbReference type="ARBA" id="ARBA00004123"/>
    </source>
</evidence>
<comment type="caution">
    <text evidence="7">The sequence shown here is derived from an EMBL/GenBank/DDBJ whole genome shotgun (WGS) entry which is preliminary data.</text>
</comment>
<proteinExistence type="predicted"/>
<evidence type="ECO:0000256" key="5">
    <source>
        <dbReference type="ARBA" id="ARBA00023242"/>
    </source>
</evidence>
<evidence type="ECO:0000256" key="4">
    <source>
        <dbReference type="ARBA" id="ARBA00023163"/>
    </source>
</evidence>
<dbReference type="GeneID" id="83184336"/>
<comment type="subcellular location">
    <subcellularLocation>
        <location evidence="1">Nucleus</location>
    </subcellularLocation>
</comment>
<feature type="domain" description="Xylanolytic transcriptional activator regulatory" evidence="6">
    <location>
        <begin position="125"/>
        <end position="197"/>
    </location>
</feature>
<keyword evidence="8" id="KW-1185">Reference proteome</keyword>
<keyword evidence="3" id="KW-0805">Transcription regulation</keyword>
<name>A0A9W9J5N1_9EURO</name>
<dbReference type="GO" id="GO:0005634">
    <property type="term" value="C:nucleus"/>
    <property type="evidence" value="ECO:0007669"/>
    <property type="project" value="UniProtKB-SubCell"/>
</dbReference>
<dbReference type="InterPro" id="IPR050815">
    <property type="entry name" value="TF_fung"/>
</dbReference>
<dbReference type="GO" id="GO:0000981">
    <property type="term" value="F:DNA-binding transcription factor activity, RNA polymerase II-specific"/>
    <property type="evidence" value="ECO:0007669"/>
    <property type="project" value="InterPro"/>
</dbReference>
<dbReference type="OrthoDB" id="424974at2759"/>
<dbReference type="GO" id="GO:0006351">
    <property type="term" value="P:DNA-templated transcription"/>
    <property type="evidence" value="ECO:0007669"/>
    <property type="project" value="InterPro"/>
</dbReference>
<evidence type="ECO:0000256" key="2">
    <source>
        <dbReference type="ARBA" id="ARBA00022723"/>
    </source>
</evidence>
<keyword evidence="2" id="KW-0479">Metal-binding</keyword>
<dbReference type="PANTHER" id="PTHR47338">
    <property type="entry name" value="ZN(II)2CYS6 TRANSCRIPTION FACTOR (EUROFUNG)-RELATED"/>
    <property type="match status" value="1"/>
</dbReference>
<accession>A0A9W9J5N1</accession>
<evidence type="ECO:0000313" key="8">
    <source>
        <dbReference type="Proteomes" id="UP001150904"/>
    </source>
</evidence>